<name>A0A8K0T988_9PEZI</name>
<reference evidence="1" key="1">
    <citation type="journal article" date="2021" name="Nat. Commun.">
        <title>Genetic determinants of endophytism in the Arabidopsis root mycobiome.</title>
        <authorList>
            <person name="Mesny F."/>
            <person name="Miyauchi S."/>
            <person name="Thiergart T."/>
            <person name="Pickel B."/>
            <person name="Atanasova L."/>
            <person name="Karlsson M."/>
            <person name="Huettel B."/>
            <person name="Barry K.W."/>
            <person name="Haridas S."/>
            <person name="Chen C."/>
            <person name="Bauer D."/>
            <person name="Andreopoulos W."/>
            <person name="Pangilinan J."/>
            <person name="LaButti K."/>
            <person name="Riley R."/>
            <person name="Lipzen A."/>
            <person name="Clum A."/>
            <person name="Drula E."/>
            <person name="Henrissat B."/>
            <person name="Kohler A."/>
            <person name="Grigoriev I.V."/>
            <person name="Martin F.M."/>
            <person name="Hacquard S."/>
        </authorList>
    </citation>
    <scope>NUCLEOTIDE SEQUENCE</scope>
    <source>
        <strain evidence="1">MPI-CAGE-AT-0016</strain>
    </source>
</reference>
<protein>
    <submittedName>
        <fullName evidence="1">Uncharacterized protein</fullName>
    </submittedName>
</protein>
<dbReference type="EMBL" id="JAGPXD010000004">
    <property type="protein sequence ID" value="KAH7358616.1"/>
    <property type="molecule type" value="Genomic_DNA"/>
</dbReference>
<comment type="caution">
    <text evidence="1">The sequence shown here is derived from an EMBL/GenBank/DDBJ whole genome shotgun (WGS) entry which is preliminary data.</text>
</comment>
<keyword evidence="2" id="KW-1185">Reference proteome</keyword>
<evidence type="ECO:0000313" key="2">
    <source>
        <dbReference type="Proteomes" id="UP000813385"/>
    </source>
</evidence>
<evidence type="ECO:0000313" key="1">
    <source>
        <dbReference type="EMBL" id="KAH7358616.1"/>
    </source>
</evidence>
<organism evidence="1 2">
    <name type="scientific">Plectosphaerella cucumerina</name>
    <dbReference type="NCBI Taxonomy" id="40658"/>
    <lineage>
        <taxon>Eukaryota</taxon>
        <taxon>Fungi</taxon>
        <taxon>Dikarya</taxon>
        <taxon>Ascomycota</taxon>
        <taxon>Pezizomycotina</taxon>
        <taxon>Sordariomycetes</taxon>
        <taxon>Hypocreomycetidae</taxon>
        <taxon>Glomerellales</taxon>
        <taxon>Plectosphaerellaceae</taxon>
        <taxon>Plectosphaerella</taxon>
    </lineage>
</organism>
<dbReference type="AlphaFoldDB" id="A0A8K0T988"/>
<accession>A0A8K0T988</accession>
<proteinExistence type="predicted"/>
<dbReference type="Proteomes" id="UP000813385">
    <property type="component" value="Unassembled WGS sequence"/>
</dbReference>
<sequence length="142" mass="15458">MSRLQSGLVARRLSIFVIFQSLNWTTILPTPWLPLLAINRGPDTALCSPPSSLSPLHSPVHLSLVTRFKIIPTLSKECIWSKLRIDRMFLSTISVEPKCGCGWGHERCLAASLLLKSALPCTGLTALPLPGGTFHSSGTPQE</sequence>
<gene>
    <name evidence="1" type="ORF">B0T11DRAFT_106150</name>
</gene>